<evidence type="ECO:0000313" key="1">
    <source>
        <dbReference type="EMBL" id="DAD89231.1"/>
    </source>
</evidence>
<dbReference type="Gene3D" id="2.60.169.10">
    <property type="entry name" value="Microviridae F protein"/>
    <property type="match status" value="2"/>
</dbReference>
<protein>
    <submittedName>
        <fullName evidence="1">Major capsid protein</fullName>
    </submittedName>
</protein>
<dbReference type="InterPro" id="IPR037002">
    <property type="entry name" value="Microviridae_protein_F_sf"/>
</dbReference>
<reference evidence="1" key="1">
    <citation type="journal article" date="2021" name="Proc. Natl. Acad. Sci. U.S.A.">
        <title>A Catalog of Tens of Thousands of Viruses from Human Metagenomes Reveals Hidden Associations with Chronic Diseases.</title>
        <authorList>
            <person name="Tisza M.J."/>
            <person name="Buck C.B."/>
        </authorList>
    </citation>
    <scope>NUCLEOTIDE SEQUENCE</scope>
    <source>
        <strain evidence="1">CtNWS1</strain>
    </source>
</reference>
<sequence>MSNYRIPSDYKNQTPRAIHRRASSAYGTIHPGLAIPVHHRHLNVGERIRGRIDELLQSQPMLGPLMNGFKLITIATFTPDSAIYGWMSNGRRFSADEWVKFGKAYFNLAGSNLNNYKDPAFKIDRLVRRLTFGLDLNADTKKIYESWVSDKLNVTGSSGQPTHIGRGGLWDWLGVAAGAVCPNLGRKQQGDTGVRGEIYPPSFKFNAAPFFAYFLSHYYYIANMQEDYMYFTRGVGEMQKTRPDGQQESLYRPFFSDVFTSLDPNAFLYSLDDVRNSTRKGAGCELFELFSKALPTSNSLMAMACAGIQGYGGLLSVPYSPDLFGNIIKQGSSPSVEIEVMNSVDSNSDTGFSVAVPELRLKTKIQNWMDRLFISGGRVGDVFRTLWGTKSSAPYVNKPDFLGVWQASINPSNVRAMANGSASGEDANLGQLAACVDRYCDFTGYSGIDYYAKEPGTFMLITMLVPEPAYSQGLHPDLSSISFGDDFNPELNGIGFQLVPRHRFSMMPRGLNLTGLDGDANPWLGYSGTGVTIDPNTRSVGQEVAWSWLRTDYSRLHGDFAQNGNYQYWVLARRFTTYFPDDGTGLYTDAEYTGSYINPLDWQYLFVDQTLMAGNFAYYGTFDLKVTSSLSANYMPYLGR</sequence>
<proteinExistence type="predicted"/>
<organism evidence="1">
    <name type="scientific">Microviridae sp. ctNWS1</name>
    <dbReference type="NCBI Taxonomy" id="2826733"/>
    <lineage>
        <taxon>Viruses</taxon>
        <taxon>Monodnaviria</taxon>
        <taxon>Sangervirae</taxon>
        <taxon>Phixviricota</taxon>
        <taxon>Malgrandaviricetes</taxon>
        <taxon>Petitvirales</taxon>
        <taxon>Microviridae</taxon>
    </lineage>
</organism>
<dbReference type="EMBL" id="BK015056">
    <property type="protein sequence ID" value="DAD89231.1"/>
    <property type="molecule type" value="Genomic_DNA"/>
</dbReference>
<accession>A0A8S5N4I4</accession>
<name>A0A8S5N4I4_9VIRU</name>
<dbReference type="GO" id="GO:0005198">
    <property type="term" value="F:structural molecule activity"/>
    <property type="evidence" value="ECO:0007669"/>
    <property type="project" value="InterPro"/>
</dbReference>